<evidence type="ECO:0000256" key="12">
    <source>
        <dbReference type="SAM" id="MobiDB-lite"/>
    </source>
</evidence>
<feature type="repeat" description="TPR" evidence="10">
    <location>
        <begin position="280"/>
        <end position="313"/>
    </location>
</feature>
<feature type="repeat" description="TPR" evidence="10">
    <location>
        <begin position="196"/>
        <end position="229"/>
    </location>
</feature>
<protein>
    <submittedName>
        <fullName evidence="15">Nephrocystin-3</fullName>
    </submittedName>
</protein>
<dbReference type="PANTHER" id="PTHR45783">
    <property type="entry name" value="KINESIN LIGHT CHAIN"/>
    <property type="match status" value="1"/>
</dbReference>
<dbReference type="InterPro" id="IPR019734">
    <property type="entry name" value="TPR_rpt"/>
</dbReference>
<name>A0ABP0RDN1_9DINO</name>
<dbReference type="SMART" id="SM00028">
    <property type="entry name" value="TPR"/>
    <property type="match status" value="14"/>
</dbReference>
<dbReference type="Pfam" id="PF13424">
    <property type="entry name" value="TPR_12"/>
    <property type="match status" value="5"/>
</dbReference>
<feature type="chain" id="PRO_5045432815" evidence="13">
    <location>
        <begin position="23"/>
        <end position="1276"/>
    </location>
</feature>
<keyword evidence="8" id="KW-0505">Motor protein</keyword>
<sequence>MLVRHAVVLVALLIGVVPPISAQDSAETKPDPDQIRRAAFYEAKPLIDEWIQLETADDHEQGAQKFREVADRLAEELEGHDDQLVSLLRGLAGSCERKLEAFDAATDALQEVLRIQEQRFGTDHWQTGDARRALTDLRLRQELTPEQRALLKRADSFGSRALNLFRQDRFNDALPLASESAAIQKRLLGTDHPDYANSLNNLALLYTAMGDSAQAEPLYQQALEIKERVLGTDHPDYATSLNNLATLYDSMGDDARAEPLMRQALEIRERVLGADHPRYATSLNSLAVLYHRMGDFAQAEPLYQQALEIRQRVLGTDHPDYATSLHNLAGVYKNMGDYAKAEPRYQQALEIRRRVLGTDHPHYATSLNNLARLYKAMGDYARAEPLYQQALEIRQRVLGTDHPDYAANLHNLAALYQSQGNFAQAEPLYRQALEIRERVLGTDHPSYATSLNNLAALYGAMGAYARAEPLYRQALEINKKVLGTEHPSYASSLNNLAALYQAMGDFANAEPLMRQALEINRKVLGTDHPSYATSLHNLALLHESMGDSANAEPLYQQALEIRERVLGTDHPDYAANLHNLAALYQSQGNFAQAEPLMRQALEIYERVLGTDHPDYATSLNNLALLYNNMGDSAKAEPLYRQALEIRERALGTDHPDYATSLNNLAGLYKGMGDSAQAVPLAEQATAIIRRQLEATSLVQSERQQLAMLKENRVFLDNLLDVSLSADLPAAETWNEVVVWKGSVFVRQQALRELREQDDPALTALLDELTDVARRRSTLLFQTPTPEQAAARREQLATLAERQEQLEAELLRESATFRTGQEAATVTAAGLQTLLPRGSVLVDFLESSGRLLAFVVTADEVERVELGALQDLTPLIDTWRTEILNGQGTDSDAAHALRDRLWEPLAPHLGEAQTVLLAPDGVLTSLPFAALPGSEPGRYLLEEVTLTTLPFPQMLKLWQDQERAQASESLLLVGDVDFDAQPAVPTPDDQSPLLVQSRGLRAVTGNAQVVFPPLPGTKREIAFLDGLHSTLFPEAVRTTLAASQATEAALREQVRGQEVVHLATHGFFAPPDVLSLARSTEQETEPPRIQSPDEDHRNKFQGHPPGVLSGVVLAGANRPLEIDDLGADDGILTAAEVQELPLRSTNLVVLSACETGLGQVAGGEGVLGLQRAFHMAGARNVVTSLWQVDDAGTAALMSLFYRNLWEHDQSPSTALRNAQLSLLKHPEQIEALVTQRGLKFEAAVTIVEQPVTPERQAKKTPIHLWAAFTHSGPVGEE</sequence>
<accession>A0ABP0RDN1</accession>
<feature type="repeat" description="TPR" evidence="10">
    <location>
        <begin position="448"/>
        <end position="481"/>
    </location>
</feature>
<comment type="similarity">
    <text evidence="2">Belongs to the kinesin light chain family.</text>
</comment>
<feature type="coiled-coil region" evidence="11">
    <location>
        <begin position="788"/>
        <end position="815"/>
    </location>
</feature>
<reference evidence="15 16" key="1">
    <citation type="submission" date="2024-02" db="EMBL/GenBank/DDBJ databases">
        <authorList>
            <person name="Chen Y."/>
            <person name="Shah S."/>
            <person name="Dougan E. K."/>
            <person name="Thang M."/>
            <person name="Chan C."/>
        </authorList>
    </citation>
    <scope>NUCLEOTIDE SEQUENCE [LARGE SCALE GENOMIC DNA]</scope>
</reference>
<feature type="repeat" description="TPR" evidence="10">
    <location>
        <begin position="616"/>
        <end position="649"/>
    </location>
</feature>
<feature type="signal peptide" evidence="13">
    <location>
        <begin position="1"/>
        <end position="22"/>
    </location>
</feature>
<keyword evidence="4" id="KW-0493">Microtubule</keyword>
<comment type="caution">
    <text evidence="15">The sequence shown here is derived from an EMBL/GenBank/DDBJ whole genome shotgun (WGS) entry which is preliminary data.</text>
</comment>
<evidence type="ECO:0000256" key="7">
    <source>
        <dbReference type="ARBA" id="ARBA00023054"/>
    </source>
</evidence>
<evidence type="ECO:0000313" key="16">
    <source>
        <dbReference type="Proteomes" id="UP001642464"/>
    </source>
</evidence>
<organism evidence="15 16">
    <name type="scientific">Durusdinium trenchii</name>
    <dbReference type="NCBI Taxonomy" id="1381693"/>
    <lineage>
        <taxon>Eukaryota</taxon>
        <taxon>Sar</taxon>
        <taxon>Alveolata</taxon>
        <taxon>Dinophyceae</taxon>
        <taxon>Suessiales</taxon>
        <taxon>Symbiodiniaceae</taxon>
        <taxon>Durusdinium</taxon>
    </lineage>
</organism>
<gene>
    <name evidence="15" type="ORF">SCF082_LOCUS46244</name>
</gene>
<dbReference type="Gene3D" id="1.25.40.10">
    <property type="entry name" value="Tetratricopeptide repeat domain"/>
    <property type="match status" value="4"/>
</dbReference>
<evidence type="ECO:0000256" key="13">
    <source>
        <dbReference type="SAM" id="SignalP"/>
    </source>
</evidence>
<feature type="repeat" description="TPR" evidence="10">
    <location>
        <begin position="322"/>
        <end position="355"/>
    </location>
</feature>
<evidence type="ECO:0000313" key="15">
    <source>
        <dbReference type="EMBL" id="CAK9098703.1"/>
    </source>
</evidence>
<evidence type="ECO:0000256" key="8">
    <source>
        <dbReference type="ARBA" id="ARBA00023175"/>
    </source>
</evidence>
<dbReference type="InterPro" id="IPR024983">
    <property type="entry name" value="CHAT_dom"/>
</dbReference>
<evidence type="ECO:0000256" key="6">
    <source>
        <dbReference type="ARBA" id="ARBA00022803"/>
    </source>
</evidence>
<feature type="repeat" description="TPR" evidence="10">
    <location>
        <begin position="490"/>
        <end position="523"/>
    </location>
</feature>
<proteinExistence type="inferred from homology"/>
<feature type="domain" description="CHAT" evidence="14">
    <location>
        <begin position="892"/>
        <end position="1271"/>
    </location>
</feature>
<comment type="subcellular location">
    <subcellularLocation>
        <location evidence="1">Cytoplasm</location>
        <location evidence="1">Cytoskeleton</location>
    </subcellularLocation>
</comment>
<dbReference type="InterPro" id="IPR002151">
    <property type="entry name" value="Kinesin_light"/>
</dbReference>
<keyword evidence="3" id="KW-0963">Cytoplasm</keyword>
<feature type="region of interest" description="Disordered" evidence="12">
    <location>
        <begin position="1077"/>
        <end position="1097"/>
    </location>
</feature>
<evidence type="ECO:0000256" key="11">
    <source>
        <dbReference type="SAM" id="Coils"/>
    </source>
</evidence>
<dbReference type="InterPro" id="IPR011990">
    <property type="entry name" value="TPR-like_helical_dom_sf"/>
</dbReference>
<dbReference type="EMBL" id="CAXAMM010041334">
    <property type="protein sequence ID" value="CAK9098703.1"/>
    <property type="molecule type" value="Genomic_DNA"/>
</dbReference>
<keyword evidence="9" id="KW-0206">Cytoskeleton</keyword>
<evidence type="ECO:0000256" key="3">
    <source>
        <dbReference type="ARBA" id="ARBA00022490"/>
    </source>
</evidence>
<keyword evidence="7 11" id="KW-0175">Coiled coil</keyword>
<keyword evidence="6 10" id="KW-0802">TPR repeat</keyword>
<evidence type="ECO:0000259" key="14">
    <source>
        <dbReference type="Pfam" id="PF12770"/>
    </source>
</evidence>
<dbReference type="Pfam" id="PF12770">
    <property type="entry name" value="CHAT"/>
    <property type="match status" value="1"/>
</dbReference>
<dbReference type="PANTHER" id="PTHR45783:SF3">
    <property type="entry name" value="KINESIN LIGHT CHAIN"/>
    <property type="match status" value="1"/>
</dbReference>
<evidence type="ECO:0000256" key="5">
    <source>
        <dbReference type="ARBA" id="ARBA00022737"/>
    </source>
</evidence>
<keyword evidence="16" id="KW-1185">Reference proteome</keyword>
<evidence type="ECO:0000256" key="9">
    <source>
        <dbReference type="ARBA" id="ARBA00023212"/>
    </source>
</evidence>
<dbReference type="Proteomes" id="UP001642464">
    <property type="component" value="Unassembled WGS sequence"/>
</dbReference>
<evidence type="ECO:0000256" key="10">
    <source>
        <dbReference type="PROSITE-ProRule" id="PRU00339"/>
    </source>
</evidence>
<evidence type="ECO:0000256" key="1">
    <source>
        <dbReference type="ARBA" id="ARBA00004245"/>
    </source>
</evidence>
<dbReference type="SUPFAM" id="SSF48452">
    <property type="entry name" value="TPR-like"/>
    <property type="match status" value="3"/>
</dbReference>
<evidence type="ECO:0000256" key="2">
    <source>
        <dbReference type="ARBA" id="ARBA00009622"/>
    </source>
</evidence>
<feature type="repeat" description="TPR" evidence="10">
    <location>
        <begin position="406"/>
        <end position="439"/>
    </location>
</feature>
<keyword evidence="13" id="KW-0732">Signal</keyword>
<feature type="repeat" description="TPR" evidence="10">
    <location>
        <begin position="364"/>
        <end position="397"/>
    </location>
</feature>
<dbReference type="PRINTS" id="PR00381">
    <property type="entry name" value="KINESINLIGHT"/>
</dbReference>
<dbReference type="PROSITE" id="PS50005">
    <property type="entry name" value="TPR"/>
    <property type="match status" value="8"/>
</dbReference>
<evidence type="ECO:0000256" key="4">
    <source>
        <dbReference type="ARBA" id="ARBA00022701"/>
    </source>
</evidence>
<dbReference type="Pfam" id="PF13374">
    <property type="entry name" value="TPR_10"/>
    <property type="match status" value="3"/>
</dbReference>
<keyword evidence="5" id="KW-0677">Repeat</keyword>